<dbReference type="PANTHER" id="PTHR33121:SF70">
    <property type="entry name" value="SIGNALING PROTEIN YKOW"/>
    <property type="match status" value="1"/>
</dbReference>
<dbReference type="InterPro" id="IPR001633">
    <property type="entry name" value="EAL_dom"/>
</dbReference>
<evidence type="ECO:0000313" key="3">
    <source>
        <dbReference type="Proteomes" id="UP000744438"/>
    </source>
</evidence>
<proteinExistence type="predicted"/>
<reference evidence="2" key="1">
    <citation type="submission" date="2020-10" db="EMBL/GenBank/DDBJ databases">
        <title>Microbiome of the Black Sea water column analyzed by genome centric metagenomics.</title>
        <authorList>
            <person name="Cabello-Yeves P.J."/>
            <person name="Callieri C."/>
            <person name="Picazo A."/>
            <person name="Mehrshad M."/>
            <person name="Haro-Moreno J.M."/>
            <person name="Roda-Garcia J."/>
            <person name="Dzembekova N."/>
            <person name="Slabakova V."/>
            <person name="Slabakova N."/>
            <person name="Moncheva S."/>
            <person name="Rodriguez-Valera F."/>
        </authorList>
    </citation>
    <scope>NUCLEOTIDE SEQUENCE</scope>
    <source>
        <strain evidence="2">BS307-5m-G49</strain>
    </source>
</reference>
<dbReference type="CDD" id="cd01948">
    <property type="entry name" value="EAL"/>
    <property type="match status" value="1"/>
</dbReference>
<dbReference type="InterPro" id="IPR035919">
    <property type="entry name" value="EAL_sf"/>
</dbReference>
<dbReference type="SMART" id="SM00052">
    <property type="entry name" value="EAL"/>
    <property type="match status" value="1"/>
</dbReference>
<evidence type="ECO:0000313" key="2">
    <source>
        <dbReference type="EMBL" id="MBL6811407.1"/>
    </source>
</evidence>
<dbReference type="Pfam" id="PF00563">
    <property type="entry name" value="EAL"/>
    <property type="match status" value="1"/>
</dbReference>
<evidence type="ECO:0000259" key="1">
    <source>
        <dbReference type="PROSITE" id="PS50883"/>
    </source>
</evidence>
<organism evidence="2 3">
    <name type="scientific">SAR86 cluster bacterium</name>
    <dbReference type="NCBI Taxonomy" id="2030880"/>
    <lineage>
        <taxon>Bacteria</taxon>
        <taxon>Pseudomonadati</taxon>
        <taxon>Pseudomonadota</taxon>
        <taxon>Gammaproteobacteria</taxon>
        <taxon>SAR86 cluster</taxon>
    </lineage>
</organism>
<comment type="caution">
    <text evidence="2">The sequence shown here is derived from an EMBL/GenBank/DDBJ whole genome shotgun (WGS) entry which is preliminary data.</text>
</comment>
<sequence>MTIIEDKQAKYLIKSLKHHPSPYLIFCKDGGVEWMNKSAQYVFDTTEISDIGIAPIISHSTTKKIEAIGSSFQSDLELSLREIKFLLRSRVHEIPLDKEESFFLIEVLAQSEAALDALKNTISCLENDRIDMAYQKQYDLASGELVSVETLLRLRDENGDIIPNNKLIPLVEGESLFSLVVLASMQKLKEIFKFKKEKNLDFTVFLNVSAYTAMQENFCKIILDFVKKNNLNPGDLGLEITETAELEDISRAAEYFENLKSQGIPLALDDFGAGYSSLSYLRDLPIKMVKLDKDFSRTVSEQDTQELVKFVVSICENMKLDMLAEGIETLEQQETFLKLGCGKGQGYFHHRPQFLAEFKEEF</sequence>
<name>A0A937I1V4_9GAMM</name>
<dbReference type="EMBL" id="JADHQC010000002">
    <property type="protein sequence ID" value="MBL6811407.1"/>
    <property type="molecule type" value="Genomic_DNA"/>
</dbReference>
<dbReference type="Gene3D" id="3.20.20.450">
    <property type="entry name" value="EAL domain"/>
    <property type="match status" value="1"/>
</dbReference>
<dbReference type="GO" id="GO:0071111">
    <property type="term" value="F:cyclic-guanylate-specific phosphodiesterase activity"/>
    <property type="evidence" value="ECO:0007669"/>
    <property type="project" value="InterPro"/>
</dbReference>
<accession>A0A937I1V4</accession>
<protein>
    <submittedName>
        <fullName evidence="2">EAL domain-containing protein</fullName>
    </submittedName>
</protein>
<dbReference type="InterPro" id="IPR050706">
    <property type="entry name" value="Cyclic-di-GMP_PDE-like"/>
</dbReference>
<gene>
    <name evidence="2" type="ORF">ISQ63_00830</name>
</gene>
<feature type="domain" description="EAL" evidence="1">
    <location>
        <begin position="111"/>
        <end position="362"/>
    </location>
</feature>
<dbReference type="PANTHER" id="PTHR33121">
    <property type="entry name" value="CYCLIC DI-GMP PHOSPHODIESTERASE PDEF"/>
    <property type="match status" value="1"/>
</dbReference>
<dbReference type="Proteomes" id="UP000744438">
    <property type="component" value="Unassembled WGS sequence"/>
</dbReference>
<dbReference type="AlphaFoldDB" id="A0A937I1V4"/>
<dbReference type="PROSITE" id="PS50883">
    <property type="entry name" value="EAL"/>
    <property type="match status" value="1"/>
</dbReference>
<dbReference type="SUPFAM" id="SSF141868">
    <property type="entry name" value="EAL domain-like"/>
    <property type="match status" value="1"/>
</dbReference>